<accession>A0A0K8PBI6</accession>
<dbReference type="EMBL" id="DF968180">
    <property type="protein sequence ID" value="GAP39510.1"/>
    <property type="molecule type" value="Genomic_DNA"/>
</dbReference>
<dbReference type="Gene3D" id="2.60.120.560">
    <property type="entry name" value="Exo-inulinase, domain 1"/>
    <property type="match status" value="1"/>
</dbReference>
<protein>
    <recommendedName>
        <fullName evidence="4">3-keto-disaccharide hydrolase domain-containing protein</fullName>
    </recommendedName>
</protein>
<evidence type="ECO:0000256" key="1">
    <source>
        <dbReference type="SAM" id="Phobius"/>
    </source>
</evidence>
<sequence>MERMTCCCAIFARNTKTAQQQIFLIDSKSRLIFRMAASRSFLLRISSILLCVFICSGCGGIQIQSMITPSETAEPTGTAILPPAAPTEEIVWFPPTETPRPLNTPTRYVTISTFPKIGDLLLQDSFSDEGTWQTFRSDQGNAVMANHELTLAIQNGESSITSYAQLPYQADFYLSLDVKLSLCSYHEDSYGFLFRVGNSDNYYRWQINCLGQTKLERRYKGELLPLNDWAVNGQVRPGAPQKMNIGILARGSTLKFYINKVFLFETNDTVLAEGGFGLFAHSEGYSPLTVSFSNLELYAPEK</sequence>
<dbReference type="STRING" id="1678840.ATC1_1240"/>
<keyword evidence="1" id="KW-0812">Transmembrane</keyword>
<evidence type="ECO:0008006" key="4">
    <source>
        <dbReference type="Google" id="ProtNLM"/>
    </source>
</evidence>
<dbReference type="Proteomes" id="UP000053370">
    <property type="component" value="Unassembled WGS sequence"/>
</dbReference>
<keyword evidence="1" id="KW-1133">Transmembrane helix</keyword>
<reference evidence="2" key="1">
    <citation type="journal article" date="2015" name="Genome Announc.">
        <title>Draft Genome Sequence of Anaerolineae Strain TC1, a Novel Isolate from a Methanogenic Wastewater Treatment System.</title>
        <authorList>
            <person name="Matsuura N."/>
            <person name="Tourlousse D.M."/>
            <person name="Sun L."/>
            <person name="Toyonaga M."/>
            <person name="Kuroda K."/>
            <person name="Ohashi A."/>
            <person name="Cruz R."/>
            <person name="Yamaguchi T."/>
            <person name="Sekiguchi Y."/>
        </authorList>
    </citation>
    <scope>NUCLEOTIDE SEQUENCE [LARGE SCALE GENOMIC DNA]</scope>
    <source>
        <strain evidence="2">TC1</strain>
    </source>
</reference>
<name>A0A0K8PBI6_9CHLR</name>
<keyword evidence="3" id="KW-1185">Reference proteome</keyword>
<keyword evidence="1" id="KW-0472">Membrane</keyword>
<proteinExistence type="predicted"/>
<organism evidence="2">
    <name type="scientific">Flexilinea flocculi</name>
    <dbReference type="NCBI Taxonomy" id="1678840"/>
    <lineage>
        <taxon>Bacteria</taxon>
        <taxon>Bacillati</taxon>
        <taxon>Chloroflexota</taxon>
        <taxon>Anaerolineae</taxon>
        <taxon>Anaerolineales</taxon>
        <taxon>Anaerolineaceae</taxon>
        <taxon>Flexilinea</taxon>
    </lineage>
</organism>
<dbReference type="AlphaFoldDB" id="A0A0K8PBI6"/>
<evidence type="ECO:0000313" key="2">
    <source>
        <dbReference type="EMBL" id="GAP39510.1"/>
    </source>
</evidence>
<evidence type="ECO:0000313" key="3">
    <source>
        <dbReference type="Proteomes" id="UP000053370"/>
    </source>
</evidence>
<feature type="transmembrane region" description="Helical" evidence="1">
    <location>
        <begin position="41"/>
        <end position="61"/>
    </location>
</feature>
<gene>
    <name evidence="2" type="ORF">ATC1_1240</name>
</gene>